<dbReference type="AlphaFoldDB" id="A0A1X6PDN9"/>
<protein>
    <submittedName>
        <fullName evidence="2">Uncharacterized protein</fullName>
    </submittedName>
</protein>
<feature type="compositionally biased region" description="Low complexity" evidence="1">
    <location>
        <begin position="25"/>
        <end position="34"/>
    </location>
</feature>
<dbReference type="EMBL" id="KV918800">
    <property type="protein sequence ID" value="OSX79009.1"/>
    <property type="molecule type" value="Genomic_DNA"/>
</dbReference>
<sequence length="180" mass="19714">MWRRSVGKGEEEGGRCWDGVQGEMRSAGSYGAAASRRRSTSVGAPPPCGGAVAWTDWRRGQRPRTKAPLHNQKHRREQHSRRRAVCLRARSGAPRTPTPPMNDRPTLRRSHHARHTRGRRTTKVRAGQRSPARRPPPTAARRGDAVQPWVAGLGWVRGALACPGPSAGGAENPCPAHNRT</sequence>
<evidence type="ECO:0000313" key="3">
    <source>
        <dbReference type="Proteomes" id="UP000218209"/>
    </source>
</evidence>
<name>A0A1X6PDN9_PORUM</name>
<feature type="compositionally biased region" description="Basic residues" evidence="1">
    <location>
        <begin position="107"/>
        <end position="123"/>
    </location>
</feature>
<feature type="compositionally biased region" description="Basic residues" evidence="1">
    <location>
        <begin position="60"/>
        <end position="85"/>
    </location>
</feature>
<accession>A0A1X6PDN9</accession>
<reference evidence="2 3" key="1">
    <citation type="submission" date="2017-03" db="EMBL/GenBank/DDBJ databases">
        <title>WGS assembly of Porphyra umbilicalis.</title>
        <authorList>
            <person name="Brawley S.H."/>
            <person name="Blouin N.A."/>
            <person name="Ficko-Blean E."/>
            <person name="Wheeler G.L."/>
            <person name="Lohr M."/>
            <person name="Goodson H.V."/>
            <person name="Jenkins J.W."/>
            <person name="Blaby-Haas C.E."/>
            <person name="Helliwell K.E."/>
            <person name="Chan C."/>
            <person name="Marriage T."/>
            <person name="Bhattacharya D."/>
            <person name="Klein A.S."/>
            <person name="Badis Y."/>
            <person name="Brodie J."/>
            <person name="Cao Y."/>
            <person name="Collen J."/>
            <person name="Dittami S.M."/>
            <person name="Gachon C.M."/>
            <person name="Green B.R."/>
            <person name="Karpowicz S."/>
            <person name="Kim J.W."/>
            <person name="Kudahl U."/>
            <person name="Lin S."/>
            <person name="Michel G."/>
            <person name="Mittag M."/>
            <person name="Olson B.J."/>
            <person name="Pangilinan J."/>
            <person name="Peng Y."/>
            <person name="Qiu H."/>
            <person name="Shu S."/>
            <person name="Singer J.T."/>
            <person name="Smith A.G."/>
            <person name="Sprecher B.N."/>
            <person name="Wagner V."/>
            <person name="Wang W."/>
            <person name="Wang Z.-Y."/>
            <person name="Yan J."/>
            <person name="Yarish C."/>
            <person name="Zoeuner-Riek S."/>
            <person name="Zhuang Y."/>
            <person name="Zou Y."/>
            <person name="Lindquist E.A."/>
            <person name="Grimwood J."/>
            <person name="Barry K."/>
            <person name="Rokhsar D.S."/>
            <person name="Schmutz J."/>
            <person name="Stiller J.W."/>
            <person name="Grossman A.R."/>
            <person name="Prochnik S.E."/>
        </authorList>
    </citation>
    <scope>NUCLEOTIDE SEQUENCE [LARGE SCALE GENOMIC DNA]</scope>
    <source>
        <strain evidence="2">4086291</strain>
    </source>
</reference>
<gene>
    <name evidence="2" type="ORF">BU14_0093s0051</name>
</gene>
<evidence type="ECO:0000256" key="1">
    <source>
        <dbReference type="SAM" id="MobiDB-lite"/>
    </source>
</evidence>
<proteinExistence type="predicted"/>
<evidence type="ECO:0000313" key="2">
    <source>
        <dbReference type="EMBL" id="OSX79009.1"/>
    </source>
</evidence>
<feature type="region of interest" description="Disordered" evidence="1">
    <location>
        <begin position="1"/>
        <end position="146"/>
    </location>
</feature>
<keyword evidence="3" id="KW-1185">Reference proteome</keyword>
<organism evidence="2 3">
    <name type="scientific">Porphyra umbilicalis</name>
    <name type="common">Purple laver</name>
    <name type="synonym">Red alga</name>
    <dbReference type="NCBI Taxonomy" id="2786"/>
    <lineage>
        <taxon>Eukaryota</taxon>
        <taxon>Rhodophyta</taxon>
        <taxon>Bangiophyceae</taxon>
        <taxon>Bangiales</taxon>
        <taxon>Bangiaceae</taxon>
        <taxon>Porphyra</taxon>
    </lineage>
</organism>
<dbReference type="Proteomes" id="UP000218209">
    <property type="component" value="Unassembled WGS sequence"/>
</dbReference>